<organism evidence="2 3">
    <name type="scientific">Microdochium bolleyi</name>
    <dbReference type="NCBI Taxonomy" id="196109"/>
    <lineage>
        <taxon>Eukaryota</taxon>
        <taxon>Fungi</taxon>
        <taxon>Dikarya</taxon>
        <taxon>Ascomycota</taxon>
        <taxon>Pezizomycotina</taxon>
        <taxon>Sordariomycetes</taxon>
        <taxon>Xylariomycetidae</taxon>
        <taxon>Xylariales</taxon>
        <taxon>Microdochiaceae</taxon>
        <taxon>Microdochium</taxon>
    </lineage>
</organism>
<evidence type="ECO:0000256" key="1">
    <source>
        <dbReference type="SAM" id="SignalP"/>
    </source>
</evidence>
<evidence type="ECO:0000313" key="3">
    <source>
        <dbReference type="Proteomes" id="UP000070501"/>
    </source>
</evidence>
<dbReference type="InParanoid" id="A0A136IYF8"/>
<feature type="signal peptide" evidence="1">
    <location>
        <begin position="1"/>
        <end position="25"/>
    </location>
</feature>
<reference evidence="3" key="1">
    <citation type="submission" date="2016-02" db="EMBL/GenBank/DDBJ databases">
        <title>Draft genome sequence of Microdochium bolleyi, a fungal endophyte of beachgrass.</title>
        <authorList>
            <consortium name="DOE Joint Genome Institute"/>
            <person name="David A.S."/>
            <person name="May G."/>
            <person name="Haridas S."/>
            <person name="Lim J."/>
            <person name="Wang M."/>
            <person name="Labutti K."/>
            <person name="Lipzen A."/>
            <person name="Barry K."/>
            <person name="Grigoriev I.V."/>
        </authorList>
    </citation>
    <scope>NUCLEOTIDE SEQUENCE [LARGE SCALE GENOMIC DNA]</scope>
    <source>
        <strain evidence="3">J235TASD1</strain>
    </source>
</reference>
<gene>
    <name evidence="2" type="ORF">Micbo1qcDRAFT_177099</name>
</gene>
<name>A0A136IYF8_9PEZI</name>
<protein>
    <recommendedName>
        <fullName evidence="4">Secreted protein</fullName>
    </recommendedName>
</protein>
<proteinExistence type="predicted"/>
<dbReference type="AlphaFoldDB" id="A0A136IYF8"/>
<dbReference type="Proteomes" id="UP000070501">
    <property type="component" value="Unassembled WGS sequence"/>
</dbReference>
<keyword evidence="3" id="KW-1185">Reference proteome</keyword>
<accession>A0A136IYF8</accession>
<sequence>MAMPVLGPLAFVTTVSVVIELEVLAINAKLCGGSRGRGRDWHAWRTIEGCENVSGVSVVSLGANSWDQPIGYRSRRPNVPTALPLPAEVVLAQIAFGVFTVYAKVQRKLSPWR</sequence>
<feature type="chain" id="PRO_5007293328" description="Secreted protein" evidence="1">
    <location>
        <begin position="26"/>
        <end position="113"/>
    </location>
</feature>
<evidence type="ECO:0008006" key="4">
    <source>
        <dbReference type="Google" id="ProtNLM"/>
    </source>
</evidence>
<evidence type="ECO:0000313" key="2">
    <source>
        <dbReference type="EMBL" id="KXJ89914.1"/>
    </source>
</evidence>
<dbReference type="EMBL" id="KQ964254">
    <property type="protein sequence ID" value="KXJ89914.1"/>
    <property type="molecule type" value="Genomic_DNA"/>
</dbReference>
<keyword evidence="1" id="KW-0732">Signal</keyword>